<feature type="chain" id="PRO_5038478533" evidence="1">
    <location>
        <begin position="22"/>
        <end position="325"/>
    </location>
</feature>
<accession>A0A379DCP4</accession>
<dbReference type="PANTHER" id="PTHR35271">
    <property type="entry name" value="ABC TRANSPORTER, SUBSTRATE-BINDING LIPOPROTEIN-RELATED"/>
    <property type="match status" value="1"/>
</dbReference>
<dbReference type="InterPro" id="IPR007487">
    <property type="entry name" value="ABC_transpt-TYRBP-like"/>
</dbReference>
<dbReference type="InterPro" id="IPR028082">
    <property type="entry name" value="Peripla_BP_I"/>
</dbReference>
<feature type="signal peptide" evidence="1">
    <location>
        <begin position="1"/>
        <end position="21"/>
    </location>
</feature>
<dbReference type="Proteomes" id="UP000254777">
    <property type="component" value="Unassembled WGS sequence"/>
</dbReference>
<evidence type="ECO:0000313" key="3">
    <source>
        <dbReference type="Proteomes" id="UP000254777"/>
    </source>
</evidence>
<protein>
    <submittedName>
        <fullName evidence="2">ABC-type uncharacterized transport system, periplasmic component</fullName>
    </submittedName>
</protein>
<gene>
    <name evidence="2" type="ORF">NCTC11088_01514</name>
</gene>
<proteinExistence type="predicted"/>
<evidence type="ECO:0000313" key="2">
    <source>
        <dbReference type="EMBL" id="SUB75714.1"/>
    </source>
</evidence>
<dbReference type="RefSeq" id="WP_004820937.1">
    <property type="nucleotide sequence ID" value="NZ_UGTH01000001.1"/>
</dbReference>
<sequence length="325" mass="34499">MKKLLSLLVLLLLVGCQSSKPAEQAAESGKESGKKVKVGIVQFMDHVSLDAAREGFVEQLKESGIDAEVIEQSANGDMSLTNTIAQSLKADGVDLIYAIATPAAQAAKNTVTDIPIVFSSVTDPVGAELVKTFEKPDSNVTGVSDYVSSEAQIDSFLKIYPDVKTFGVIYNTSEQNSLVQIEELKNNLAKRGIKLETVGVSAVTDIPQAVASIAPKIDALFALTDNLVANAAPIVSDTLIKSKLPSLSAEEGQVKNGLLMSEGVNYKEQGKQAGRMAVKILNGEQVANIPVELNEVNTKLVNVKTAEALGVDLNAEGFKDVEKIQ</sequence>
<organism evidence="2 3">
    <name type="scientific">Peptoniphilus indolicus</name>
    <dbReference type="NCBI Taxonomy" id="33030"/>
    <lineage>
        <taxon>Bacteria</taxon>
        <taxon>Bacillati</taxon>
        <taxon>Bacillota</taxon>
        <taxon>Tissierellia</taxon>
        <taxon>Tissierellales</taxon>
        <taxon>Peptoniphilaceae</taxon>
        <taxon>Peptoniphilus</taxon>
    </lineage>
</organism>
<reference evidence="2 3" key="1">
    <citation type="submission" date="2018-06" db="EMBL/GenBank/DDBJ databases">
        <authorList>
            <consortium name="Pathogen Informatics"/>
            <person name="Doyle S."/>
        </authorList>
    </citation>
    <scope>NUCLEOTIDE SEQUENCE [LARGE SCALE GENOMIC DNA]</scope>
    <source>
        <strain evidence="2 3">NCTC11088</strain>
    </source>
</reference>
<dbReference type="AlphaFoldDB" id="A0A379DCP4"/>
<dbReference type="SUPFAM" id="SSF53822">
    <property type="entry name" value="Periplasmic binding protein-like I"/>
    <property type="match status" value="1"/>
</dbReference>
<keyword evidence="1" id="KW-0732">Signal</keyword>
<dbReference type="Gene3D" id="3.40.50.2300">
    <property type="match status" value="2"/>
</dbReference>
<dbReference type="PANTHER" id="PTHR35271:SF1">
    <property type="entry name" value="ABC TRANSPORTER, SUBSTRATE-BINDING LIPOPROTEIN"/>
    <property type="match status" value="1"/>
</dbReference>
<evidence type="ECO:0000256" key="1">
    <source>
        <dbReference type="SAM" id="SignalP"/>
    </source>
</evidence>
<dbReference type="CDD" id="cd06325">
    <property type="entry name" value="PBP1_ABC_unchar_transporter"/>
    <property type="match status" value="1"/>
</dbReference>
<dbReference type="Pfam" id="PF04392">
    <property type="entry name" value="ABC_sub_bind"/>
    <property type="match status" value="1"/>
</dbReference>
<name>A0A379DCP4_9FIRM</name>
<dbReference type="PROSITE" id="PS51257">
    <property type="entry name" value="PROKAR_LIPOPROTEIN"/>
    <property type="match status" value="1"/>
</dbReference>
<dbReference type="EMBL" id="UGTH01000001">
    <property type="protein sequence ID" value="SUB75714.1"/>
    <property type="molecule type" value="Genomic_DNA"/>
</dbReference>